<dbReference type="STRING" id="36745.CLSAP_36800"/>
<dbReference type="AlphaFoldDB" id="M1MIB5"/>
<keyword evidence="3" id="KW-1185">Reference proteome</keyword>
<dbReference type="Proteomes" id="UP000011728">
    <property type="component" value="Chromosome"/>
</dbReference>
<dbReference type="OrthoDB" id="5396775at2"/>
<evidence type="ECO:0000313" key="2">
    <source>
        <dbReference type="EMBL" id="AGF57664.1"/>
    </source>
</evidence>
<evidence type="ECO:0000313" key="3">
    <source>
        <dbReference type="Proteomes" id="UP000011728"/>
    </source>
</evidence>
<protein>
    <recommendedName>
        <fullName evidence="4">DUF2325 domain-containing protein</fullName>
    </recommendedName>
</protein>
<dbReference type="RefSeq" id="WP_015393977.1">
    <property type="nucleotide sequence ID" value="NC_020291.1"/>
</dbReference>
<accession>M1MIB5</accession>
<gene>
    <name evidence="2" type="ORF">Cspa_c39040</name>
</gene>
<dbReference type="HOGENOM" id="CLU_157120_0_0_9"/>
<dbReference type="KEGG" id="csr:Cspa_c39040"/>
<evidence type="ECO:0000256" key="1">
    <source>
        <dbReference type="ARBA" id="ARBA00007189"/>
    </source>
</evidence>
<name>M1MIB5_9CLOT</name>
<proteinExistence type="inferred from homology"/>
<dbReference type="EMBL" id="CP004121">
    <property type="protein sequence ID" value="AGF57664.1"/>
    <property type="molecule type" value="Genomic_DNA"/>
</dbReference>
<reference evidence="2 3" key="1">
    <citation type="submission" date="2013-02" db="EMBL/GenBank/DDBJ databases">
        <title>Genome sequence of Clostridium saccharoperbutylacetonicum N1-4(HMT).</title>
        <authorList>
            <person name="Poehlein A."/>
            <person name="Daniel R."/>
        </authorList>
    </citation>
    <scope>NUCLEOTIDE SEQUENCE [LARGE SCALE GENOMIC DNA]</scope>
    <source>
        <strain evidence="3">N1-4(HMT)</strain>
    </source>
</reference>
<organism evidence="2 3">
    <name type="scientific">Clostridium saccharoperbutylacetonicum N1-4(HMT)</name>
    <dbReference type="NCBI Taxonomy" id="931276"/>
    <lineage>
        <taxon>Bacteria</taxon>
        <taxon>Bacillati</taxon>
        <taxon>Bacillota</taxon>
        <taxon>Clostridia</taxon>
        <taxon>Eubacteriales</taxon>
        <taxon>Clostridiaceae</taxon>
        <taxon>Clostridium</taxon>
    </lineage>
</organism>
<comment type="similarity">
    <text evidence="1">Belongs to the UPF0751 family.</text>
</comment>
<dbReference type="Pfam" id="PF10087">
    <property type="entry name" value="DUF2325"/>
    <property type="match status" value="1"/>
</dbReference>
<dbReference type="InterPro" id="IPR016772">
    <property type="entry name" value="UCP020408"/>
</dbReference>
<sequence length="96" mass="10774">MSIVIIGGHDRMVCEYKRICKNYNCKAKIFTQMPNNLGKQIGKPDLLVLFTNTVSHKMIQCALANLDSNKAELIRCHQSSGTALKKILDCKFSNSK</sequence>
<dbReference type="eggNOG" id="ENOG5032SEK">
    <property type="taxonomic scope" value="Bacteria"/>
</dbReference>
<dbReference type="PATRIC" id="fig|931276.5.peg.3938"/>
<evidence type="ECO:0008006" key="4">
    <source>
        <dbReference type="Google" id="ProtNLM"/>
    </source>
</evidence>